<evidence type="ECO:0000313" key="1">
    <source>
        <dbReference type="EMBL" id="MCD7473327.1"/>
    </source>
</evidence>
<accession>A0ABS8TS60</accession>
<proteinExistence type="predicted"/>
<protein>
    <submittedName>
        <fullName evidence="1">Uncharacterized protein</fullName>
    </submittedName>
</protein>
<sequence length="169" mass="19083">MSRLCSNNLGEFLIAPLVSALQELGGGHQKNLVEAVLLKALKRTLLLLKRETRHWIKATNVRLSETAGFFLPRSYCSEPLRSYCCCEVLLQGRLTMVWEVIEGRGCRPRPLKIEGKVKQLEKLGIGCIYRLELDLNFHRIAGPLACWAALQCPSHDLHFVDFVLTVTPL</sequence>
<dbReference type="EMBL" id="JACEIK010001954">
    <property type="protein sequence ID" value="MCD7473327.1"/>
    <property type="molecule type" value="Genomic_DNA"/>
</dbReference>
<gene>
    <name evidence="1" type="ORF">HAX54_015110</name>
</gene>
<comment type="caution">
    <text evidence="1">The sequence shown here is derived from an EMBL/GenBank/DDBJ whole genome shotgun (WGS) entry which is preliminary data.</text>
</comment>
<organism evidence="1 2">
    <name type="scientific">Datura stramonium</name>
    <name type="common">Jimsonweed</name>
    <name type="synonym">Common thornapple</name>
    <dbReference type="NCBI Taxonomy" id="4076"/>
    <lineage>
        <taxon>Eukaryota</taxon>
        <taxon>Viridiplantae</taxon>
        <taxon>Streptophyta</taxon>
        <taxon>Embryophyta</taxon>
        <taxon>Tracheophyta</taxon>
        <taxon>Spermatophyta</taxon>
        <taxon>Magnoliopsida</taxon>
        <taxon>eudicotyledons</taxon>
        <taxon>Gunneridae</taxon>
        <taxon>Pentapetalae</taxon>
        <taxon>asterids</taxon>
        <taxon>lamiids</taxon>
        <taxon>Solanales</taxon>
        <taxon>Solanaceae</taxon>
        <taxon>Solanoideae</taxon>
        <taxon>Datureae</taxon>
        <taxon>Datura</taxon>
    </lineage>
</organism>
<reference evidence="1 2" key="1">
    <citation type="journal article" date="2021" name="BMC Genomics">
        <title>Datura genome reveals duplications of psychoactive alkaloid biosynthetic genes and high mutation rate following tissue culture.</title>
        <authorList>
            <person name="Rajewski A."/>
            <person name="Carter-House D."/>
            <person name="Stajich J."/>
            <person name="Litt A."/>
        </authorList>
    </citation>
    <scope>NUCLEOTIDE SEQUENCE [LARGE SCALE GENOMIC DNA]</scope>
    <source>
        <strain evidence="1">AR-01</strain>
    </source>
</reference>
<keyword evidence="2" id="KW-1185">Reference proteome</keyword>
<dbReference type="Proteomes" id="UP000823775">
    <property type="component" value="Unassembled WGS sequence"/>
</dbReference>
<name>A0ABS8TS60_DATST</name>
<evidence type="ECO:0000313" key="2">
    <source>
        <dbReference type="Proteomes" id="UP000823775"/>
    </source>
</evidence>